<feature type="compositionally biased region" description="Basic and acidic residues" evidence="1">
    <location>
        <begin position="647"/>
        <end position="661"/>
    </location>
</feature>
<sequence>MSRSTRMASQDRAACRGGTPYQPPTVEGDDPAQRAKNNAFHHRGDEVKKMAPKDRADFTEVEWRMLCTSKREQLRERLAEQKAMPPGGPSPWQPSEGTGQHRRRQREENHEGAPPIVKGKILGGKEGKGETQRSPASRAAAFFSKAVQRCTGARPLKPSSPSSPPSSQDEKAKVKTYEVVRIGRALHRIPIRPPVAARKAGTVNGVESASSVPPPPAPCPAEDRQSPPCQHRQAVESTHTVLCSATISFPATPSQPIKQHRRKRSIIKSVFLPSARDKAAASSRQSGKRITTDMIQVVGGERIGASQGRVPTGSQGAAGGAHQAGGSIPRMDRRVTALKRLSDEDLAPKKGGPYKPRLLYPLLVVMKSYIHGNTVLHNFFVTNSLYLLPMPRPSAFRRETPTKRASISNPPKSLSNLLVWYPESSRTMLPGGAPRSRMEDFGASSFTRRSKPKDRTDNSTIRVSKRKRWFSLKAPHAVKTILDKARRKPNQAIRAAEDAELHKQYLEDTADISPAVSFDEWKRLRAAMADATRKRQVAKDAEQKRSAGSHGRIEASHGSLVRFGRKYRSPIPAYGGSTERVGKFHRAVARVFSGKPTAKQTSRQESRGETKLEIREAGVEQPRETEQTAQEIEALEATDAEEWEDVDPIHDSIRGPERMFPDTEMQADTDDSHAHDAADCPGLENFPRLYQTLYIKLDEAGKEIKTIANHTYGSCQVRRETSSTVIQEWFCPTVEEVKYAIKNTRSHNPTSAGQHTKYNTCVSNAVLLLSRIPTQLCRVEDSRPSTEYIHQGSPIQQDTRNSQFEPSCKSLPVDAKLDNGVHAKAFNGKEQHRKQQDPGFDDRKFEELYRKEGQGMTREYFKEFLEEKKNSREVQVLTRLYTASTTDKTVQPVASPGKKVVLRKWGDLGTDIPESTPASVRNAMMDLAKELQEGNPSPDTDQHLPVRSRSVDQGLLATKGSQQPKSSAAPTAPRAPITSGYQPTSHKRIITATQSIMETKPNRKETPPKHASYEPPRRPYLRPFGTMPEGIPTVNALQAKKNSMESASFRKDAHEPPLSTQPFRQQQTSEHPAEQGMSSNDTIERGSTGPFNVDVTKAPIGIAVGGIDSIQSVHIRPGAQPTAIPASIRSIPRDPPSKTVKQTHGTSPVKSASKLKSPTAASSGGYSTNFTQSTTTVASNPQRSISPVRRGNARLRPFGAPGLAPNEQMSFAKPRSHRDGPTTSSRQEGSGSSSNEQVDLQDPRYAVKGKQVEGKPPFRGGWI</sequence>
<feature type="region of interest" description="Disordered" evidence="1">
    <location>
        <begin position="1123"/>
        <end position="1263"/>
    </location>
</feature>
<dbReference type="Proteomes" id="UP001221413">
    <property type="component" value="Unassembled WGS sequence"/>
</dbReference>
<feature type="region of interest" description="Disordered" evidence="1">
    <location>
        <begin position="198"/>
        <end position="233"/>
    </location>
</feature>
<evidence type="ECO:0000256" key="1">
    <source>
        <dbReference type="SAM" id="MobiDB-lite"/>
    </source>
</evidence>
<dbReference type="EMBL" id="JAQGDS010000004">
    <property type="protein sequence ID" value="KAJ6261604.1"/>
    <property type="molecule type" value="Genomic_DNA"/>
</dbReference>
<reference evidence="2" key="1">
    <citation type="submission" date="2023-01" db="EMBL/GenBank/DDBJ databases">
        <title>The chitinases involved in constricting ring structure development in the nematode-trapping fungus Drechslerella dactyloides.</title>
        <authorList>
            <person name="Wang R."/>
            <person name="Zhang L."/>
            <person name="Tang P."/>
            <person name="Li S."/>
            <person name="Liang L."/>
        </authorList>
    </citation>
    <scope>NUCLEOTIDE SEQUENCE</scope>
    <source>
        <strain evidence="2">YMF1.00031</strain>
    </source>
</reference>
<feature type="compositionally biased region" description="Polar residues" evidence="1">
    <location>
        <begin position="959"/>
        <end position="969"/>
    </location>
</feature>
<accession>A0AAD6J0Y8</accession>
<organism evidence="2 3">
    <name type="scientific">Drechslerella dactyloides</name>
    <name type="common">Nematode-trapping fungus</name>
    <name type="synonym">Arthrobotrys dactyloides</name>
    <dbReference type="NCBI Taxonomy" id="74499"/>
    <lineage>
        <taxon>Eukaryota</taxon>
        <taxon>Fungi</taxon>
        <taxon>Dikarya</taxon>
        <taxon>Ascomycota</taxon>
        <taxon>Pezizomycotina</taxon>
        <taxon>Orbiliomycetes</taxon>
        <taxon>Orbiliales</taxon>
        <taxon>Orbiliaceae</taxon>
        <taxon>Drechslerella</taxon>
    </lineage>
</organism>
<name>A0AAD6J0Y8_DREDA</name>
<proteinExistence type="predicted"/>
<feature type="compositionally biased region" description="Basic and acidic residues" evidence="1">
    <location>
        <begin position="42"/>
        <end position="56"/>
    </location>
</feature>
<feature type="region of interest" description="Disordered" evidence="1">
    <location>
        <begin position="428"/>
        <end position="461"/>
    </location>
</feature>
<evidence type="ECO:0000313" key="3">
    <source>
        <dbReference type="Proteomes" id="UP001221413"/>
    </source>
</evidence>
<feature type="region of interest" description="Disordered" evidence="1">
    <location>
        <begin position="1"/>
        <end position="56"/>
    </location>
</feature>
<keyword evidence="3" id="KW-1185">Reference proteome</keyword>
<feature type="compositionally biased region" description="Polar residues" evidence="1">
    <location>
        <begin position="1058"/>
        <end position="1081"/>
    </location>
</feature>
<feature type="compositionally biased region" description="Basic and acidic residues" evidence="1">
    <location>
        <begin position="532"/>
        <end position="555"/>
    </location>
</feature>
<evidence type="ECO:0000313" key="2">
    <source>
        <dbReference type="EMBL" id="KAJ6261604.1"/>
    </source>
</evidence>
<feature type="region of interest" description="Disordered" evidence="1">
    <location>
        <begin position="74"/>
        <end position="138"/>
    </location>
</feature>
<comment type="caution">
    <text evidence="2">The sequence shown here is derived from an EMBL/GenBank/DDBJ whole genome shotgun (WGS) entry which is preliminary data.</text>
</comment>
<feature type="compositionally biased region" description="Basic and acidic residues" evidence="1">
    <location>
        <begin position="1000"/>
        <end position="1017"/>
    </location>
</feature>
<feature type="region of interest" description="Disordered" evidence="1">
    <location>
        <begin position="592"/>
        <end position="626"/>
    </location>
</feature>
<feature type="region of interest" description="Disordered" evidence="1">
    <location>
        <begin position="645"/>
        <end position="676"/>
    </location>
</feature>
<feature type="region of interest" description="Disordered" evidence="1">
    <location>
        <begin position="305"/>
        <end position="327"/>
    </location>
</feature>
<feature type="region of interest" description="Disordered" evidence="1">
    <location>
        <begin position="532"/>
        <end position="556"/>
    </location>
</feature>
<feature type="compositionally biased region" description="Low complexity" evidence="1">
    <location>
        <begin position="1224"/>
        <end position="1237"/>
    </location>
</feature>
<feature type="region of interest" description="Disordered" evidence="1">
    <location>
        <begin position="958"/>
        <end position="1092"/>
    </location>
</feature>
<feature type="compositionally biased region" description="Polar residues" evidence="1">
    <location>
        <begin position="1139"/>
        <end position="1185"/>
    </location>
</feature>
<feature type="region of interest" description="Disordered" evidence="1">
    <location>
        <begin position="151"/>
        <end position="173"/>
    </location>
</feature>
<protein>
    <submittedName>
        <fullName evidence="2">Uncharacterized protein</fullName>
    </submittedName>
</protein>
<feature type="compositionally biased region" description="Basic and acidic residues" evidence="1">
    <location>
        <begin position="602"/>
        <end position="626"/>
    </location>
</feature>
<gene>
    <name evidence="2" type="ORF">Dda_4274</name>
</gene>
<dbReference type="AlphaFoldDB" id="A0AAD6J0Y8"/>